<dbReference type="AlphaFoldDB" id="A0A5C4LF25"/>
<proteinExistence type="predicted"/>
<protein>
    <recommendedName>
        <fullName evidence="3">Subtilisin inhibitor-like</fullName>
    </recommendedName>
</protein>
<evidence type="ECO:0000313" key="2">
    <source>
        <dbReference type="Proteomes" id="UP000305267"/>
    </source>
</evidence>
<comment type="caution">
    <text evidence="1">The sequence shown here is derived from an EMBL/GenBank/DDBJ whole genome shotgun (WGS) entry which is preliminary data.</text>
</comment>
<name>A0A5C4LF25_9HYPH</name>
<keyword evidence="2" id="KW-1185">Reference proteome</keyword>
<sequence length="143" mass="14563">MRPRRAGPWIGALAALPCAGAPVRAPPAVEPAPDGFPAVPATPDLWVVPMNEARPIGCFARLVPDCPAQGPAVARLVEAASTAACASPPSRPSRATPPATCKARKVEGLTTTFEGYEGLDACRGLTIDPGGGAGQLDVMVSIR</sequence>
<accession>A0A5C4LF25</accession>
<gene>
    <name evidence="1" type="ORF">FF100_16510</name>
</gene>
<organism evidence="1 2">
    <name type="scientific">Methylobacterium terricola</name>
    <dbReference type="NCBI Taxonomy" id="2583531"/>
    <lineage>
        <taxon>Bacteria</taxon>
        <taxon>Pseudomonadati</taxon>
        <taxon>Pseudomonadota</taxon>
        <taxon>Alphaproteobacteria</taxon>
        <taxon>Hyphomicrobiales</taxon>
        <taxon>Methylobacteriaceae</taxon>
        <taxon>Methylobacterium</taxon>
    </lineage>
</organism>
<reference evidence="1 2" key="1">
    <citation type="submission" date="2019-06" db="EMBL/GenBank/DDBJ databases">
        <title>Genome of Methylobacterium sp. 17Sr1-39.</title>
        <authorList>
            <person name="Seo T."/>
        </authorList>
    </citation>
    <scope>NUCLEOTIDE SEQUENCE [LARGE SCALE GENOMIC DNA]</scope>
    <source>
        <strain evidence="1 2">17Sr1-39</strain>
    </source>
</reference>
<evidence type="ECO:0008006" key="3">
    <source>
        <dbReference type="Google" id="ProtNLM"/>
    </source>
</evidence>
<dbReference type="Proteomes" id="UP000305267">
    <property type="component" value="Unassembled WGS sequence"/>
</dbReference>
<dbReference type="OrthoDB" id="8447517at2"/>
<dbReference type="EMBL" id="VDDA01000006">
    <property type="protein sequence ID" value="TNC12419.1"/>
    <property type="molecule type" value="Genomic_DNA"/>
</dbReference>
<dbReference type="RefSeq" id="WP_139036773.1">
    <property type="nucleotide sequence ID" value="NZ_VDDA01000006.1"/>
</dbReference>
<evidence type="ECO:0000313" key="1">
    <source>
        <dbReference type="EMBL" id="TNC12419.1"/>
    </source>
</evidence>